<dbReference type="InterPro" id="IPR058031">
    <property type="entry name" value="AAA_lid_NorR"/>
</dbReference>
<evidence type="ECO:0000256" key="2">
    <source>
        <dbReference type="ARBA" id="ARBA00022840"/>
    </source>
</evidence>
<evidence type="ECO:0000259" key="6">
    <source>
        <dbReference type="PROSITE" id="PS50045"/>
    </source>
</evidence>
<dbReference type="Pfam" id="PF00158">
    <property type="entry name" value="Sigma54_activat"/>
    <property type="match status" value="1"/>
</dbReference>
<dbReference type="Pfam" id="PF25601">
    <property type="entry name" value="AAA_lid_14"/>
    <property type="match status" value="1"/>
</dbReference>
<sequence>MSLLTHPHARELTKSVRATVLVFKDPRSQELLNRIERLAPSEANALIIGETGTGKELVARHIHHLSRRSKAPFVAVNCGAFPESLVESELFGHEKGAFTGATSSKAGWFEAANGGTLFLDEIGDLPLNMQVKLLRVLQEREVVRLGSRTPIPIDVRLVAATNVNLADAVVAGHFREDLFYRLHVATIRLPPLRERPGDILPLAEFFVNEHCQRLGYQRATLSPEAERKLLTHSWPGNIRELENAIHHALLVCRNQQVQPGDLQLADMRPSLGRAEPLASLPVASEASLEAALAALYEKNLPELYEHIEETIFRTAYRFCHGNQLQTGRLLGISRNIVRARLEKIGELEPSVRGAGLLSTG</sequence>
<dbReference type="InterPro" id="IPR002078">
    <property type="entry name" value="Sigma_54_int"/>
</dbReference>
<evidence type="ECO:0000313" key="7">
    <source>
        <dbReference type="EMBL" id="MBM7060562.1"/>
    </source>
</evidence>
<dbReference type="RefSeq" id="WP_204915679.1">
    <property type="nucleotide sequence ID" value="NZ_JAFEUP010000002.1"/>
</dbReference>
<keyword evidence="2" id="KW-0067">ATP-binding</keyword>
<dbReference type="PROSITE" id="PS00676">
    <property type="entry name" value="SIGMA54_INTERACT_2"/>
    <property type="match status" value="1"/>
</dbReference>
<evidence type="ECO:0000313" key="8">
    <source>
        <dbReference type="Proteomes" id="UP000717995"/>
    </source>
</evidence>
<dbReference type="SUPFAM" id="SSF46689">
    <property type="entry name" value="Homeodomain-like"/>
    <property type="match status" value="1"/>
</dbReference>
<accession>A0ABS2IF68</accession>
<dbReference type="CDD" id="cd00009">
    <property type="entry name" value="AAA"/>
    <property type="match status" value="1"/>
</dbReference>
<organism evidence="7 8">
    <name type="scientific">Zestomonas insulae</name>
    <dbReference type="NCBI Taxonomy" id="2809017"/>
    <lineage>
        <taxon>Bacteria</taxon>
        <taxon>Pseudomonadati</taxon>
        <taxon>Pseudomonadota</taxon>
        <taxon>Gammaproteobacteria</taxon>
        <taxon>Pseudomonadales</taxon>
        <taxon>Pseudomonadaceae</taxon>
        <taxon>Zestomonas</taxon>
    </lineage>
</organism>
<dbReference type="InterPro" id="IPR003593">
    <property type="entry name" value="AAA+_ATPase"/>
</dbReference>
<dbReference type="PROSITE" id="PS50045">
    <property type="entry name" value="SIGMA54_INTERACT_4"/>
    <property type="match status" value="1"/>
</dbReference>
<keyword evidence="3" id="KW-0805">Transcription regulation</keyword>
<reference evidence="7 8" key="1">
    <citation type="submission" date="2021-02" db="EMBL/GenBank/DDBJ databases">
        <authorList>
            <person name="Lee D.-H."/>
        </authorList>
    </citation>
    <scope>NUCLEOTIDE SEQUENCE [LARGE SCALE GENOMIC DNA]</scope>
    <source>
        <strain evidence="7 8">UL073</strain>
    </source>
</reference>
<dbReference type="PANTHER" id="PTHR32071:SF21">
    <property type="entry name" value="TRANSCRIPTIONAL REGULATORY PROTEIN FLGR"/>
    <property type="match status" value="1"/>
</dbReference>
<dbReference type="Gene3D" id="1.10.8.60">
    <property type="match status" value="1"/>
</dbReference>
<keyword evidence="4" id="KW-0238">DNA-binding</keyword>
<evidence type="ECO:0000256" key="3">
    <source>
        <dbReference type="ARBA" id="ARBA00023015"/>
    </source>
</evidence>
<dbReference type="SMART" id="SM00382">
    <property type="entry name" value="AAA"/>
    <property type="match status" value="1"/>
</dbReference>
<dbReference type="EMBL" id="JAFEUP010000002">
    <property type="protein sequence ID" value="MBM7060562.1"/>
    <property type="molecule type" value="Genomic_DNA"/>
</dbReference>
<dbReference type="PANTHER" id="PTHR32071">
    <property type="entry name" value="TRANSCRIPTIONAL REGULATORY PROTEIN"/>
    <property type="match status" value="1"/>
</dbReference>
<dbReference type="SUPFAM" id="SSF52540">
    <property type="entry name" value="P-loop containing nucleoside triphosphate hydrolases"/>
    <property type="match status" value="1"/>
</dbReference>
<dbReference type="Gene3D" id="3.40.50.300">
    <property type="entry name" value="P-loop containing nucleotide triphosphate hydrolases"/>
    <property type="match status" value="1"/>
</dbReference>
<evidence type="ECO:0000256" key="5">
    <source>
        <dbReference type="ARBA" id="ARBA00023163"/>
    </source>
</evidence>
<dbReference type="PROSITE" id="PS00688">
    <property type="entry name" value="SIGMA54_INTERACT_3"/>
    <property type="match status" value="1"/>
</dbReference>
<dbReference type="InterPro" id="IPR025943">
    <property type="entry name" value="Sigma_54_int_dom_ATP-bd_2"/>
</dbReference>
<name>A0ABS2IF68_9GAMM</name>
<dbReference type="Gene3D" id="1.10.10.60">
    <property type="entry name" value="Homeodomain-like"/>
    <property type="match status" value="1"/>
</dbReference>
<keyword evidence="8" id="KW-1185">Reference proteome</keyword>
<proteinExistence type="predicted"/>
<keyword evidence="1" id="KW-0547">Nucleotide-binding</keyword>
<evidence type="ECO:0000256" key="1">
    <source>
        <dbReference type="ARBA" id="ARBA00022741"/>
    </source>
</evidence>
<comment type="caution">
    <text evidence="7">The sequence shown here is derived from an EMBL/GenBank/DDBJ whole genome shotgun (WGS) entry which is preliminary data.</text>
</comment>
<keyword evidence="5" id="KW-0804">Transcription</keyword>
<protein>
    <submittedName>
        <fullName evidence="7">Sigma-54-dependent Fis family transcriptional regulator</fullName>
    </submittedName>
</protein>
<evidence type="ECO:0000256" key="4">
    <source>
        <dbReference type="ARBA" id="ARBA00023125"/>
    </source>
</evidence>
<dbReference type="InterPro" id="IPR027417">
    <property type="entry name" value="P-loop_NTPase"/>
</dbReference>
<dbReference type="InterPro" id="IPR009057">
    <property type="entry name" value="Homeodomain-like_sf"/>
</dbReference>
<dbReference type="Proteomes" id="UP000717995">
    <property type="component" value="Unassembled WGS sequence"/>
</dbReference>
<dbReference type="InterPro" id="IPR025944">
    <property type="entry name" value="Sigma_54_int_dom_CS"/>
</dbReference>
<gene>
    <name evidence="7" type="ORF">JQX08_07560</name>
</gene>
<feature type="domain" description="Sigma-54 factor interaction" evidence="6">
    <location>
        <begin position="21"/>
        <end position="250"/>
    </location>
</feature>